<dbReference type="PATRIC" id="fig|592029.3.peg.2179"/>
<sequence>MKIMKQLQVIYKISILFVLFSMFLFIGCSKEDDQREYNLIFSNESNVPVTLEFYGVNASISVLLDSFVVASNSSFNCDYVAEGFMSLLGCPEIDGIERGNKIIIKFEDNLGYDCIVIGDNTKCFSGDRNLFAGSTIAWQQDGNNYTFTITQQDFDNAFDLP</sequence>
<gene>
    <name evidence="2" type="ordered locus">DDD_2204</name>
</gene>
<dbReference type="AlphaFoldDB" id="L7WBS2"/>
<dbReference type="KEGG" id="ndo:DDD_2204"/>
<keyword evidence="1" id="KW-0472">Membrane</keyword>
<dbReference type="HOGENOM" id="CLU_1676058_0_0_10"/>
<organism evidence="2 3">
    <name type="scientific">Nonlabens dokdonensis (strain DSM 17205 / KCTC 12402 / DSW-6)</name>
    <name type="common">Donghaeana dokdonensis</name>
    <dbReference type="NCBI Taxonomy" id="592029"/>
    <lineage>
        <taxon>Bacteria</taxon>
        <taxon>Pseudomonadati</taxon>
        <taxon>Bacteroidota</taxon>
        <taxon>Flavobacteriia</taxon>
        <taxon>Flavobacteriales</taxon>
        <taxon>Flavobacteriaceae</taxon>
        <taxon>Nonlabens</taxon>
    </lineage>
</organism>
<protein>
    <recommendedName>
        <fullName evidence="4">Lipoprotein</fullName>
    </recommendedName>
</protein>
<name>L7WBS2_NONDD</name>
<proteinExistence type="predicted"/>
<evidence type="ECO:0000256" key="1">
    <source>
        <dbReference type="SAM" id="Phobius"/>
    </source>
</evidence>
<evidence type="ECO:0000313" key="2">
    <source>
        <dbReference type="EMBL" id="AGC77331.1"/>
    </source>
</evidence>
<accession>L7WBS2</accession>
<dbReference type="Proteomes" id="UP000011173">
    <property type="component" value="Chromosome"/>
</dbReference>
<keyword evidence="1" id="KW-1133">Transmembrane helix</keyword>
<evidence type="ECO:0008006" key="4">
    <source>
        <dbReference type="Google" id="ProtNLM"/>
    </source>
</evidence>
<keyword evidence="1" id="KW-0812">Transmembrane</keyword>
<reference evidence="2 3" key="1">
    <citation type="journal article" date="2013" name="Genome Biol. Evol.">
        <title>Genomic makeup of the marine flavobacterium Nonlabens (Donghaeana) dokdonensis DSW-6 and identification of a novel class of rhodopsins.</title>
        <authorList>
            <person name="Kwon S.K."/>
            <person name="Kim B.K."/>
            <person name="Song J.Y."/>
            <person name="Kwak M.J."/>
            <person name="Lee C.H."/>
            <person name="Yoon J.H."/>
            <person name="Oh T.K."/>
            <person name="Kim J.F."/>
        </authorList>
    </citation>
    <scope>NUCLEOTIDE SEQUENCE [LARGE SCALE GENOMIC DNA]</scope>
    <source>
        <strain evidence="3">DSM 17205 / KCTC 12402 / DSW-6</strain>
    </source>
</reference>
<dbReference type="STRING" id="592029.DDD_2204"/>
<feature type="transmembrane region" description="Helical" evidence="1">
    <location>
        <begin position="9"/>
        <end position="27"/>
    </location>
</feature>
<evidence type="ECO:0000313" key="3">
    <source>
        <dbReference type="Proteomes" id="UP000011173"/>
    </source>
</evidence>
<dbReference type="EMBL" id="CP001397">
    <property type="protein sequence ID" value="AGC77331.1"/>
    <property type="molecule type" value="Genomic_DNA"/>
</dbReference>
<dbReference type="PROSITE" id="PS51257">
    <property type="entry name" value="PROKAR_LIPOPROTEIN"/>
    <property type="match status" value="1"/>
</dbReference>